<proteinExistence type="predicted"/>
<dbReference type="Proteomes" id="UP000294664">
    <property type="component" value="Unassembled WGS sequence"/>
</dbReference>
<feature type="signal peptide" evidence="2">
    <location>
        <begin position="1"/>
        <end position="24"/>
    </location>
</feature>
<comment type="caution">
    <text evidence="3">The sequence shown here is derived from an EMBL/GenBank/DDBJ whole genome shotgun (WGS) entry which is preliminary data.</text>
</comment>
<dbReference type="AlphaFoldDB" id="A0A4R3M1Y6"/>
<protein>
    <submittedName>
        <fullName evidence="3">Uncharacterized protein</fullName>
    </submittedName>
</protein>
<gene>
    <name evidence="3" type="ORF">EDC64_102175</name>
</gene>
<dbReference type="EMBL" id="SMAI01000002">
    <property type="protein sequence ID" value="TCT06696.1"/>
    <property type="molecule type" value="Genomic_DNA"/>
</dbReference>
<sequence>MRHSLFVFALAAVGTLAAPSFSSAAEQILAGAANSPKLDFAAISNADLGRWQSSGCSFALFRNKDLVAIFDTQDARKKALFKIDGRITAATATAGDPSAYWVGTVGGRQIRMIKGRVNPAVRNDGGGQGGEGRLEWSGPSGHGAMTVRWEEGC</sequence>
<evidence type="ECO:0000256" key="1">
    <source>
        <dbReference type="SAM" id="MobiDB-lite"/>
    </source>
</evidence>
<accession>A0A4R3M1Y6</accession>
<evidence type="ECO:0000313" key="4">
    <source>
        <dbReference type="Proteomes" id="UP000294664"/>
    </source>
</evidence>
<reference evidence="3 4" key="1">
    <citation type="submission" date="2019-03" db="EMBL/GenBank/DDBJ databases">
        <title>Genomic Encyclopedia of Type Strains, Phase IV (KMG-IV): sequencing the most valuable type-strain genomes for metagenomic binning, comparative biology and taxonomic classification.</title>
        <authorList>
            <person name="Goeker M."/>
        </authorList>
    </citation>
    <scope>NUCLEOTIDE SEQUENCE [LARGE SCALE GENOMIC DNA]</scope>
    <source>
        <strain evidence="3 4">DSM 9035</strain>
    </source>
</reference>
<feature type="region of interest" description="Disordered" evidence="1">
    <location>
        <begin position="119"/>
        <end position="145"/>
    </location>
</feature>
<dbReference type="RefSeq" id="WP_132030177.1">
    <property type="nucleotide sequence ID" value="NZ_SMAI01000002.1"/>
</dbReference>
<evidence type="ECO:0000313" key="3">
    <source>
        <dbReference type="EMBL" id="TCT06696.1"/>
    </source>
</evidence>
<dbReference type="OrthoDB" id="8451326at2"/>
<keyword evidence="4" id="KW-1185">Reference proteome</keyword>
<feature type="chain" id="PRO_5020551362" evidence="2">
    <location>
        <begin position="25"/>
        <end position="153"/>
    </location>
</feature>
<organism evidence="3 4">
    <name type="scientific">Aquabacter spiritensis</name>
    <dbReference type="NCBI Taxonomy" id="933073"/>
    <lineage>
        <taxon>Bacteria</taxon>
        <taxon>Pseudomonadati</taxon>
        <taxon>Pseudomonadota</taxon>
        <taxon>Alphaproteobacteria</taxon>
        <taxon>Hyphomicrobiales</taxon>
        <taxon>Xanthobacteraceae</taxon>
        <taxon>Aquabacter</taxon>
    </lineage>
</organism>
<evidence type="ECO:0000256" key="2">
    <source>
        <dbReference type="SAM" id="SignalP"/>
    </source>
</evidence>
<keyword evidence="2" id="KW-0732">Signal</keyword>
<name>A0A4R3M1Y6_9HYPH</name>